<feature type="signal peptide" evidence="1">
    <location>
        <begin position="1"/>
        <end position="23"/>
    </location>
</feature>
<dbReference type="Proteomes" id="UP000326838">
    <property type="component" value="Unassembled WGS sequence"/>
</dbReference>
<evidence type="ECO:0000313" key="3">
    <source>
        <dbReference type="Proteomes" id="UP000326838"/>
    </source>
</evidence>
<organism evidence="2 3">
    <name type="scientific">Microbacterium caowuchunii</name>
    <dbReference type="NCBI Taxonomy" id="2614638"/>
    <lineage>
        <taxon>Bacteria</taxon>
        <taxon>Bacillati</taxon>
        <taxon>Actinomycetota</taxon>
        <taxon>Actinomycetes</taxon>
        <taxon>Micrococcales</taxon>
        <taxon>Microbacteriaceae</taxon>
        <taxon>Microbacterium</taxon>
    </lineage>
</organism>
<reference evidence="3" key="1">
    <citation type="submission" date="2019-09" db="EMBL/GenBank/DDBJ databases">
        <title>Mumia zhuanghuii sp. nov. isolated from the intestinal contents of plateau pika (Ochotona curzoniae) in the Qinghai-Tibet plateau of China.</title>
        <authorList>
            <person name="Tian Z."/>
        </authorList>
    </citation>
    <scope>NUCLEOTIDE SEQUENCE [LARGE SCALE GENOMIC DNA]</scope>
    <source>
        <strain evidence="3">L-033</strain>
    </source>
</reference>
<proteinExistence type="predicted"/>
<dbReference type="EMBL" id="VYUY01000020">
    <property type="protein sequence ID" value="KAA9130404.1"/>
    <property type="molecule type" value="Genomic_DNA"/>
</dbReference>
<name>A0A5N0T7C6_9MICO</name>
<evidence type="ECO:0008006" key="4">
    <source>
        <dbReference type="Google" id="ProtNLM"/>
    </source>
</evidence>
<sequence length="235" mass="23974">MSRRGWAMAGMALVAAVALSGCAGTSGGTPTVIDDLEVDAAWVDNGRMIALVTWGSSTCAPIAEEGVLGQDGVLSVTLLDPPPVGEETERACTADMAPRATLVGLPEGIDPAQDLDVRVTYASAVGDTELDGVPGLAAPTTPTDYEPSAGWVEEGLFAVVTWGSSSCAPVVEDVQASAEKEVTLTFATPPADRICTMDMAPRVALAAVDGLADDDGVELVLQGDTFSGVRIPILG</sequence>
<protein>
    <recommendedName>
        <fullName evidence="4">Lipoprotein</fullName>
    </recommendedName>
</protein>
<evidence type="ECO:0000256" key="1">
    <source>
        <dbReference type="SAM" id="SignalP"/>
    </source>
</evidence>
<feature type="chain" id="PRO_5039582899" description="Lipoprotein" evidence="1">
    <location>
        <begin position="24"/>
        <end position="235"/>
    </location>
</feature>
<comment type="caution">
    <text evidence="2">The sequence shown here is derived from an EMBL/GenBank/DDBJ whole genome shotgun (WGS) entry which is preliminary data.</text>
</comment>
<evidence type="ECO:0000313" key="2">
    <source>
        <dbReference type="EMBL" id="KAA9130404.1"/>
    </source>
</evidence>
<keyword evidence="1" id="KW-0732">Signal</keyword>
<dbReference type="RefSeq" id="WP_150895227.1">
    <property type="nucleotide sequence ID" value="NZ_VYUY01000020.1"/>
</dbReference>
<gene>
    <name evidence="2" type="ORF">F6B40_14350</name>
</gene>
<dbReference type="PROSITE" id="PS51257">
    <property type="entry name" value="PROKAR_LIPOPROTEIN"/>
    <property type="match status" value="1"/>
</dbReference>
<accession>A0A5N0T7C6</accession>
<dbReference type="AlphaFoldDB" id="A0A5N0T7C6"/>
<keyword evidence="3" id="KW-1185">Reference proteome</keyword>